<sequence>MISASSAYAAGATGNGILIAVIDTNTDPDHPDLTGRIVSASFDVNAATRGADDVDSEGHGTLVTGVIAANKNDIAGHGISFEADILAIRADRPGSCQETGDDGGCKFRDADLARAIDAAISNGARIINLSLGGEPDTDPSLENAIRRATAAGVLVVVSAGNEAAPAAPNEDDPSITDPATGISPTEPANIAGAAGTLGRVVAVGSIDLNGVISDFSNRAGNGEGLNGSANTKNYYILAPGEGVLTTGPDDDVIFPDQPTCSPGQSSNCNDDDDIGDYYRVNGTSFAAPYVSGALALMLDVFPNLAPEDALAALLDSAQDYVDNNPDLIRGEAAGVGVDAVSGVGILDLAAAFAPQGATSFTIDGKVQSTALAIAPAEGAFGDWASQPGALGELVFTDKFNRAYRFDAAAILPKGEARIADFDQRADSMAGQAHAFRQGPVTFSWHQAAFRDNPAIPYDEAPPAQFTAQYLFAGGGVEFGRGFGAKSLAPETSLINEAGARTGFSDGGWARYSHDVGNMSFEIFSSDDEDLAVSGIGLSRIQRDWGWRAQLSNIQDDRTALGGYVQSRFGGEDRSKLSAYALEGAWRPLNKLRLSAGMEAASVDLPGVDTSNVWTSRWSIGADTITAIGSLGLVIAQPRRAETGTLNFEGVTGLDETFNFITRTINAPLTPSGREINYEARWGFRLPGHINAGFTAALSTQPNHVEDADAASVYWFSLSKNW</sequence>
<dbReference type="InterPro" id="IPR036852">
    <property type="entry name" value="Peptidase_S8/S53_dom_sf"/>
</dbReference>
<feature type="domain" description="Peptidase S8/S53" evidence="7">
    <location>
        <begin position="14"/>
        <end position="328"/>
    </location>
</feature>
<dbReference type="PRINTS" id="PR00723">
    <property type="entry name" value="SUBTILISIN"/>
</dbReference>
<name>A0ABQ1JDA8_9PROT</name>
<comment type="similarity">
    <text evidence="1 6">Belongs to the peptidase S8 family.</text>
</comment>
<evidence type="ECO:0000313" key="9">
    <source>
        <dbReference type="Proteomes" id="UP000628854"/>
    </source>
</evidence>
<protein>
    <recommendedName>
        <fullName evidence="7">Peptidase S8/S53 domain-containing protein</fullName>
    </recommendedName>
</protein>
<dbReference type="Proteomes" id="UP000628854">
    <property type="component" value="Unassembled WGS sequence"/>
</dbReference>
<dbReference type="Gene3D" id="3.40.50.200">
    <property type="entry name" value="Peptidase S8/S53 domain"/>
    <property type="match status" value="1"/>
</dbReference>
<dbReference type="EMBL" id="BMKF01000001">
    <property type="protein sequence ID" value="GGB64357.1"/>
    <property type="molecule type" value="Genomic_DNA"/>
</dbReference>
<dbReference type="PROSITE" id="PS00137">
    <property type="entry name" value="SUBTILASE_HIS"/>
    <property type="match status" value="1"/>
</dbReference>
<dbReference type="InterPro" id="IPR034061">
    <property type="entry name" value="Peptidases_S8_Autotransporter"/>
</dbReference>
<comment type="caution">
    <text evidence="8">The sequence shown here is derived from an EMBL/GenBank/DDBJ whole genome shotgun (WGS) entry which is preliminary data.</text>
</comment>
<evidence type="ECO:0000259" key="7">
    <source>
        <dbReference type="Pfam" id="PF00082"/>
    </source>
</evidence>
<evidence type="ECO:0000256" key="6">
    <source>
        <dbReference type="PROSITE-ProRule" id="PRU01240"/>
    </source>
</evidence>
<proteinExistence type="inferred from homology"/>
<evidence type="ECO:0000313" key="8">
    <source>
        <dbReference type="EMBL" id="GGB64357.1"/>
    </source>
</evidence>
<evidence type="ECO:0000256" key="1">
    <source>
        <dbReference type="ARBA" id="ARBA00011073"/>
    </source>
</evidence>
<organism evidence="8 9">
    <name type="scientific">Henriciella pelagia</name>
    <dbReference type="NCBI Taxonomy" id="1977912"/>
    <lineage>
        <taxon>Bacteria</taxon>
        <taxon>Pseudomonadati</taxon>
        <taxon>Pseudomonadota</taxon>
        <taxon>Alphaproteobacteria</taxon>
        <taxon>Hyphomonadales</taxon>
        <taxon>Hyphomonadaceae</taxon>
        <taxon>Henriciella</taxon>
    </lineage>
</organism>
<evidence type="ECO:0000256" key="3">
    <source>
        <dbReference type="ARBA" id="ARBA00022729"/>
    </source>
</evidence>
<keyword evidence="4 6" id="KW-0378">Hydrolase</keyword>
<dbReference type="InterPro" id="IPR023828">
    <property type="entry name" value="Peptidase_S8_Ser-AS"/>
</dbReference>
<dbReference type="SUPFAM" id="SSF52743">
    <property type="entry name" value="Subtilisin-like"/>
    <property type="match status" value="1"/>
</dbReference>
<dbReference type="PANTHER" id="PTHR43806">
    <property type="entry name" value="PEPTIDASE S8"/>
    <property type="match status" value="1"/>
</dbReference>
<keyword evidence="3" id="KW-0732">Signal</keyword>
<gene>
    <name evidence="8" type="ORF">GCM10011503_11440</name>
</gene>
<dbReference type="Pfam" id="PF00082">
    <property type="entry name" value="Peptidase_S8"/>
    <property type="match status" value="1"/>
</dbReference>
<dbReference type="PROSITE" id="PS00138">
    <property type="entry name" value="SUBTILASE_SER"/>
    <property type="match status" value="1"/>
</dbReference>
<reference evidence="9" key="1">
    <citation type="journal article" date="2019" name="Int. J. Syst. Evol. Microbiol.">
        <title>The Global Catalogue of Microorganisms (GCM) 10K type strain sequencing project: providing services to taxonomists for standard genome sequencing and annotation.</title>
        <authorList>
            <consortium name="The Broad Institute Genomics Platform"/>
            <consortium name="The Broad Institute Genome Sequencing Center for Infectious Disease"/>
            <person name="Wu L."/>
            <person name="Ma J."/>
        </authorList>
    </citation>
    <scope>NUCLEOTIDE SEQUENCE [LARGE SCALE GENOMIC DNA]</scope>
    <source>
        <strain evidence="9">CGMCC 1.15928</strain>
    </source>
</reference>
<dbReference type="InterPro" id="IPR015500">
    <property type="entry name" value="Peptidase_S8_subtilisin-rel"/>
</dbReference>
<keyword evidence="5 6" id="KW-0720">Serine protease</keyword>
<feature type="active site" description="Charge relay system" evidence="6">
    <location>
        <position position="59"/>
    </location>
</feature>
<evidence type="ECO:0000256" key="4">
    <source>
        <dbReference type="ARBA" id="ARBA00022801"/>
    </source>
</evidence>
<feature type="active site" description="Charge relay system" evidence="6">
    <location>
        <position position="23"/>
    </location>
</feature>
<dbReference type="InterPro" id="IPR022398">
    <property type="entry name" value="Peptidase_S8_His-AS"/>
</dbReference>
<dbReference type="CDD" id="cd04848">
    <property type="entry name" value="Peptidases_S8_Autotransporter_serine_protease_like"/>
    <property type="match status" value="1"/>
</dbReference>
<keyword evidence="2 6" id="KW-0645">Protease</keyword>
<evidence type="ECO:0000256" key="2">
    <source>
        <dbReference type="ARBA" id="ARBA00022670"/>
    </source>
</evidence>
<dbReference type="InterPro" id="IPR050131">
    <property type="entry name" value="Peptidase_S8_subtilisin-like"/>
</dbReference>
<dbReference type="PROSITE" id="PS51892">
    <property type="entry name" value="SUBTILASE"/>
    <property type="match status" value="1"/>
</dbReference>
<dbReference type="InterPro" id="IPR000209">
    <property type="entry name" value="Peptidase_S8/S53_dom"/>
</dbReference>
<evidence type="ECO:0000256" key="5">
    <source>
        <dbReference type="ARBA" id="ARBA00022825"/>
    </source>
</evidence>
<accession>A0ABQ1JDA8</accession>
<feature type="active site" description="Charge relay system" evidence="6">
    <location>
        <position position="284"/>
    </location>
</feature>
<keyword evidence="9" id="KW-1185">Reference proteome</keyword>
<dbReference type="PANTHER" id="PTHR43806:SF11">
    <property type="entry name" value="CEREVISIN-RELATED"/>
    <property type="match status" value="1"/>
</dbReference>